<organism evidence="4 5">
    <name type="scientific">Drosophila kikkawai</name>
    <name type="common">Fruit fly</name>
    <dbReference type="NCBI Taxonomy" id="30033"/>
    <lineage>
        <taxon>Eukaryota</taxon>
        <taxon>Metazoa</taxon>
        <taxon>Ecdysozoa</taxon>
        <taxon>Arthropoda</taxon>
        <taxon>Hexapoda</taxon>
        <taxon>Insecta</taxon>
        <taxon>Pterygota</taxon>
        <taxon>Neoptera</taxon>
        <taxon>Endopterygota</taxon>
        <taxon>Diptera</taxon>
        <taxon>Brachycera</taxon>
        <taxon>Muscomorpha</taxon>
        <taxon>Ephydroidea</taxon>
        <taxon>Drosophilidae</taxon>
        <taxon>Drosophila</taxon>
        <taxon>Sophophora</taxon>
    </lineage>
</organism>
<evidence type="ECO:0000259" key="2">
    <source>
        <dbReference type="Pfam" id="PF00089"/>
    </source>
</evidence>
<keyword evidence="4" id="KW-1185">Reference proteome</keyword>
<name>A0ABM4GKB5_DROKI</name>
<dbReference type="InterPro" id="IPR001254">
    <property type="entry name" value="Trypsin_dom"/>
</dbReference>
<dbReference type="PANTHER" id="PTHR24258:SF143">
    <property type="match status" value="1"/>
</dbReference>
<feature type="chain" id="PRO_5047476915" evidence="1">
    <location>
        <begin position="28"/>
        <end position="241"/>
    </location>
</feature>
<dbReference type="RefSeq" id="XP_070143160.1">
    <property type="nucleotide sequence ID" value="XM_070287059.1"/>
</dbReference>
<feature type="signal peptide" evidence="1">
    <location>
        <begin position="1"/>
        <end position="27"/>
    </location>
</feature>
<dbReference type="Pfam" id="PF18322">
    <property type="entry name" value="CLIP_1"/>
    <property type="match status" value="1"/>
</dbReference>
<evidence type="ECO:0000256" key="1">
    <source>
        <dbReference type="SAM" id="SignalP"/>
    </source>
</evidence>
<dbReference type="Pfam" id="PF00089">
    <property type="entry name" value="Trypsin"/>
    <property type="match status" value="1"/>
</dbReference>
<dbReference type="InterPro" id="IPR043504">
    <property type="entry name" value="Peptidase_S1_PA_chymotrypsin"/>
</dbReference>
<dbReference type="Proteomes" id="UP001652661">
    <property type="component" value="Chromosome 3R"/>
</dbReference>
<proteinExistence type="predicted"/>
<feature type="domain" description="Peptidase S1" evidence="2">
    <location>
        <begin position="170"/>
        <end position="229"/>
    </location>
</feature>
<feature type="domain" description="PPAF-2-like Clip" evidence="3">
    <location>
        <begin position="86"/>
        <end position="146"/>
    </location>
</feature>
<dbReference type="SUPFAM" id="SSF50494">
    <property type="entry name" value="Trypsin-like serine proteases"/>
    <property type="match status" value="1"/>
</dbReference>
<dbReference type="InterPro" id="IPR009003">
    <property type="entry name" value="Peptidase_S1_PA"/>
</dbReference>
<keyword evidence="1" id="KW-0732">Signal</keyword>
<dbReference type="Gene3D" id="2.40.10.10">
    <property type="entry name" value="Trypsin-like serine proteases"/>
    <property type="match status" value="1"/>
</dbReference>
<gene>
    <name evidence="5" type="primary">LOC108085394</name>
</gene>
<evidence type="ECO:0000313" key="5">
    <source>
        <dbReference type="RefSeq" id="XP_070143160.1"/>
    </source>
</evidence>
<dbReference type="PANTHER" id="PTHR24258">
    <property type="entry name" value="SERINE PROTEASE-RELATED"/>
    <property type="match status" value="1"/>
</dbReference>
<reference evidence="5" key="1">
    <citation type="submission" date="2025-08" db="UniProtKB">
        <authorList>
            <consortium name="RefSeq"/>
        </authorList>
    </citation>
    <scope>IDENTIFICATION</scope>
    <source>
        <strain evidence="5">14028-0561.14</strain>
        <tissue evidence="5">Whole fly</tissue>
    </source>
</reference>
<protein>
    <submittedName>
        <fullName evidence="5">Serine proteinase stubble isoform X2</fullName>
    </submittedName>
</protein>
<dbReference type="InterPro" id="IPR041515">
    <property type="entry name" value="PPAF-2-like_Clip"/>
</dbReference>
<evidence type="ECO:0000313" key="4">
    <source>
        <dbReference type="Proteomes" id="UP001652661"/>
    </source>
</evidence>
<dbReference type="GeneID" id="108085394"/>
<evidence type="ECO:0000259" key="3">
    <source>
        <dbReference type="Pfam" id="PF18322"/>
    </source>
</evidence>
<accession>A0ABM4GKB5</accession>
<sequence length="241" mass="25283">MTHYRFGWMWWLPVLLQCLCIGAQTWSFGPVQSDAGQTGQQVPQVPSDVGSTANHTILTRQLIVGTLVPPQVPPGTWPPVPSIVNPGTSSYCQCVPPGSCANPIPTVPSDGSGQIDIRIVNTGAYPSLPSTTAPLTCSYGLVACCQAGSYQCGRRFPPPPGSASAGAGQASFGAYPWQAALLTTADVYLGGGALITAQHVLTAAHKVYNLALTSFKVRVGEWDASSTNEPIPAQDVTTWPF</sequence>